<keyword evidence="3" id="KW-1185">Reference proteome</keyword>
<keyword evidence="1" id="KW-0812">Transmembrane</keyword>
<comment type="caution">
    <text evidence="2">The sequence shown here is derived from an EMBL/GenBank/DDBJ whole genome shotgun (WGS) entry which is preliminary data.</text>
</comment>
<keyword evidence="1" id="KW-1133">Transmembrane helix</keyword>
<evidence type="ECO:0000313" key="3">
    <source>
        <dbReference type="Proteomes" id="UP000289821"/>
    </source>
</evidence>
<gene>
    <name evidence="2" type="ORF">DSM04_104116</name>
</gene>
<evidence type="ECO:0000313" key="2">
    <source>
        <dbReference type="EMBL" id="RXG14011.1"/>
    </source>
</evidence>
<dbReference type="AlphaFoldDB" id="A0A4Q0NTU5"/>
<keyword evidence="1" id="KW-0472">Membrane</keyword>
<protein>
    <submittedName>
        <fullName evidence="2">Uncharacterized protein</fullName>
    </submittedName>
</protein>
<dbReference type="OrthoDB" id="1247025at2"/>
<proteinExistence type="predicted"/>
<reference evidence="2 3" key="1">
    <citation type="submission" date="2018-07" db="EMBL/GenBank/DDBJ databases">
        <title>Leeuwenhoekiella genomics.</title>
        <authorList>
            <person name="Tahon G."/>
            <person name="Willems A."/>
        </authorList>
    </citation>
    <scope>NUCLEOTIDE SEQUENCE [LARGE SCALE GENOMIC DNA]</scope>
    <source>
        <strain evidence="2 3">R-50232</strain>
    </source>
</reference>
<dbReference type="EMBL" id="QOVI01000004">
    <property type="protein sequence ID" value="RXG14011.1"/>
    <property type="molecule type" value="Genomic_DNA"/>
</dbReference>
<name>A0A4Q0NTU5_9FLAO</name>
<accession>A0A4Q0NTU5</accession>
<dbReference type="RefSeq" id="WP_128761435.1">
    <property type="nucleotide sequence ID" value="NZ_QOVI01000004.1"/>
</dbReference>
<sequence>MAPIKFEENMRERLEQREIKPSAGAWERIEQDLDTSAKRKSKKNYGWLLLAASFVGVLVLSGKFFFGVDQNQNPQVVEVPVEESKIETVLPVVQKQNKLIDKELVREEVVRVQEKPVENESNPKVELSPKQKEALVTTETSRKKEALEAPVQQKIDAEVDAIIAKVQEQQNAGVAYSDAEIDKLLRDAQRDIISEKVFDKERNAVSAEALLYEVEEELDPSFRDRVFEALKEGFLKAREAVASRNN</sequence>
<dbReference type="Proteomes" id="UP000289821">
    <property type="component" value="Unassembled WGS sequence"/>
</dbReference>
<feature type="transmembrane region" description="Helical" evidence="1">
    <location>
        <begin position="45"/>
        <end position="66"/>
    </location>
</feature>
<organism evidence="2 3">
    <name type="scientific">Leeuwenhoekiella aestuarii</name>
    <dbReference type="NCBI Taxonomy" id="2249426"/>
    <lineage>
        <taxon>Bacteria</taxon>
        <taxon>Pseudomonadati</taxon>
        <taxon>Bacteroidota</taxon>
        <taxon>Flavobacteriia</taxon>
        <taxon>Flavobacteriales</taxon>
        <taxon>Flavobacteriaceae</taxon>
        <taxon>Leeuwenhoekiella</taxon>
    </lineage>
</organism>
<evidence type="ECO:0000256" key="1">
    <source>
        <dbReference type="SAM" id="Phobius"/>
    </source>
</evidence>